<dbReference type="InterPro" id="IPR036188">
    <property type="entry name" value="FAD/NAD-bd_sf"/>
</dbReference>
<dbReference type="GO" id="GO:0051698">
    <property type="term" value="F:saccharopine oxidase activity"/>
    <property type="evidence" value="ECO:0007669"/>
    <property type="project" value="TreeGrafter"/>
</dbReference>
<evidence type="ECO:0000313" key="7">
    <source>
        <dbReference type="EMBL" id="KAF2201327.1"/>
    </source>
</evidence>
<dbReference type="Pfam" id="PF01266">
    <property type="entry name" value="DAO"/>
    <property type="match status" value="1"/>
</dbReference>
<dbReference type="PANTHER" id="PTHR10961:SF24">
    <property type="entry name" value="HYPOTHETICAL FRUCTOSYL AMINE:OXYGEN OXIDOREDUCTASE (EUROFUNG)"/>
    <property type="match status" value="1"/>
</dbReference>
<comment type="caution">
    <text evidence="7">The sequence shown here is derived from an EMBL/GenBank/DDBJ whole genome shotgun (WGS) entry which is preliminary data.</text>
</comment>
<comment type="cofactor">
    <cofactor evidence="1">
        <name>FAD</name>
        <dbReference type="ChEBI" id="CHEBI:57692"/>
    </cofactor>
</comment>
<dbReference type="Gene3D" id="3.50.50.60">
    <property type="entry name" value="FAD/NAD(P)-binding domain"/>
    <property type="match status" value="1"/>
</dbReference>
<keyword evidence="8" id="KW-1185">Reference proteome</keyword>
<dbReference type="AlphaFoldDB" id="A0A9P4JQM5"/>
<proteinExistence type="inferred from homology"/>
<dbReference type="GO" id="GO:0008115">
    <property type="term" value="F:sarcosine oxidase activity"/>
    <property type="evidence" value="ECO:0007669"/>
    <property type="project" value="TreeGrafter"/>
</dbReference>
<reference evidence="7" key="1">
    <citation type="journal article" date="2020" name="Stud. Mycol.">
        <title>101 Dothideomycetes genomes: a test case for predicting lifestyles and emergence of pathogens.</title>
        <authorList>
            <person name="Haridas S."/>
            <person name="Albert R."/>
            <person name="Binder M."/>
            <person name="Bloem J."/>
            <person name="Labutti K."/>
            <person name="Salamov A."/>
            <person name="Andreopoulos B."/>
            <person name="Baker S."/>
            <person name="Barry K."/>
            <person name="Bills G."/>
            <person name="Bluhm B."/>
            <person name="Cannon C."/>
            <person name="Castanera R."/>
            <person name="Culley D."/>
            <person name="Daum C."/>
            <person name="Ezra D."/>
            <person name="Gonzalez J."/>
            <person name="Henrissat B."/>
            <person name="Kuo A."/>
            <person name="Liang C."/>
            <person name="Lipzen A."/>
            <person name="Lutzoni F."/>
            <person name="Magnuson J."/>
            <person name="Mondo S."/>
            <person name="Nolan M."/>
            <person name="Ohm R."/>
            <person name="Pangilinan J."/>
            <person name="Park H.-J."/>
            <person name="Ramirez L."/>
            <person name="Alfaro M."/>
            <person name="Sun H."/>
            <person name="Tritt A."/>
            <person name="Yoshinaga Y."/>
            <person name="Zwiers L.-H."/>
            <person name="Turgeon B."/>
            <person name="Goodwin S."/>
            <person name="Spatafora J."/>
            <person name="Crous P."/>
            <person name="Grigoriev I."/>
        </authorList>
    </citation>
    <scope>NUCLEOTIDE SEQUENCE</scope>
    <source>
        <strain evidence="7">ATCC 74209</strain>
    </source>
</reference>
<name>A0A9P4JQM5_9PLEO</name>
<evidence type="ECO:0000313" key="8">
    <source>
        <dbReference type="Proteomes" id="UP000799536"/>
    </source>
</evidence>
<protein>
    <submittedName>
        <fullName evidence="7">FAD dependent oxidoreductase</fullName>
    </submittedName>
</protein>
<keyword evidence="3" id="KW-0285">Flavoprotein</keyword>
<keyword evidence="5" id="KW-0560">Oxidoreductase</keyword>
<dbReference type="InterPro" id="IPR045170">
    <property type="entry name" value="MTOX"/>
</dbReference>
<organism evidence="7 8">
    <name type="scientific">Delitschia confertaspora ATCC 74209</name>
    <dbReference type="NCBI Taxonomy" id="1513339"/>
    <lineage>
        <taxon>Eukaryota</taxon>
        <taxon>Fungi</taxon>
        <taxon>Dikarya</taxon>
        <taxon>Ascomycota</taxon>
        <taxon>Pezizomycotina</taxon>
        <taxon>Dothideomycetes</taxon>
        <taxon>Pleosporomycetidae</taxon>
        <taxon>Pleosporales</taxon>
        <taxon>Delitschiaceae</taxon>
        <taxon>Delitschia</taxon>
    </lineage>
</organism>
<keyword evidence="4" id="KW-0274">FAD</keyword>
<dbReference type="SUPFAM" id="SSF51905">
    <property type="entry name" value="FAD/NAD(P)-binding domain"/>
    <property type="match status" value="1"/>
</dbReference>
<dbReference type="EMBL" id="ML993981">
    <property type="protein sequence ID" value="KAF2201327.1"/>
    <property type="molecule type" value="Genomic_DNA"/>
</dbReference>
<feature type="domain" description="FAD dependent oxidoreductase" evidence="6">
    <location>
        <begin position="10"/>
        <end position="394"/>
    </location>
</feature>
<dbReference type="Gene3D" id="3.30.9.10">
    <property type="entry name" value="D-Amino Acid Oxidase, subunit A, domain 2"/>
    <property type="match status" value="1"/>
</dbReference>
<dbReference type="OrthoDB" id="2219495at2759"/>
<evidence type="ECO:0000256" key="1">
    <source>
        <dbReference type="ARBA" id="ARBA00001974"/>
    </source>
</evidence>
<dbReference type="GO" id="GO:0050660">
    <property type="term" value="F:flavin adenine dinucleotide binding"/>
    <property type="evidence" value="ECO:0007669"/>
    <property type="project" value="InterPro"/>
</dbReference>
<evidence type="ECO:0000256" key="2">
    <source>
        <dbReference type="ARBA" id="ARBA00010989"/>
    </source>
</evidence>
<evidence type="ECO:0000256" key="4">
    <source>
        <dbReference type="ARBA" id="ARBA00022827"/>
    </source>
</evidence>
<dbReference type="InterPro" id="IPR006076">
    <property type="entry name" value="FAD-dep_OxRdtase"/>
</dbReference>
<evidence type="ECO:0000256" key="5">
    <source>
        <dbReference type="ARBA" id="ARBA00023002"/>
    </source>
</evidence>
<evidence type="ECO:0000259" key="6">
    <source>
        <dbReference type="Pfam" id="PF01266"/>
    </source>
</evidence>
<evidence type="ECO:0000256" key="3">
    <source>
        <dbReference type="ARBA" id="ARBA00022630"/>
    </source>
</evidence>
<accession>A0A9P4JQM5</accession>
<gene>
    <name evidence="7" type="ORF">GQ43DRAFT_455842</name>
</gene>
<comment type="similarity">
    <text evidence="2">Belongs to the MSOX/MTOX family.</text>
</comment>
<dbReference type="Proteomes" id="UP000799536">
    <property type="component" value="Unassembled WGS sequence"/>
</dbReference>
<dbReference type="PANTHER" id="PTHR10961">
    <property type="entry name" value="PEROXISOMAL SARCOSINE OXIDASE"/>
    <property type="match status" value="1"/>
</dbReference>
<sequence>MTPVNKEDSILIIGAGTWGCSIALNLARRGFKNIKVLDACPFPSAISAGNDLNKIAEEGTWFSLLSPPGANPPKESDTNEDYFWPRIHQLAMNGWKNDPLLRPFYHPTGFIHAAVSDDAYENCLRYAREEGDKVIPLNSKEDFQATMPEGVATGSFPGWRGFWKKEGAGWVFASGAMKAMHAEAVKLGVEFVSGDPEGKVHNLIKSPSGDAILGARTAEGREHRASHTILAAGANSDEFLDFKKQLRPTAWTLAHLPLTADEKDQYKNLPVLYGVDRGFFIEPDAEKYEIKICDEHSGYCNFVKDLNGELRSIPFARQQIPKEAEARMRQLLQETMPQLADRKFTFARICWDAYTMDRRFLIDRHPDLKNLILAVGGSGHGFMTNPAIGLLVGDILEDKIEPRLQKMMRWRPEQAVDRDWWATQNRFGEDGKVMDFEAVKEWTEIGDSEVGKF</sequence>